<evidence type="ECO:0000256" key="5">
    <source>
        <dbReference type="ARBA" id="ARBA00022927"/>
    </source>
</evidence>
<proteinExistence type="inferred from homology"/>
<sequence>LLLIPDSPDRQPLAFINALVNVIDKRDWKGNEGELIECLSLLLDALSSLSINNLPVRMANSWSNDELYGGNEELKKAIIDLSSLLVDRLSSLCRNRPQDSHAFISHLLIRCEPTESSISFVSSLLNSLGRSIPMKSQLNAVVRLIRGNEKWRRNIQV</sequence>
<dbReference type="GO" id="GO:0032456">
    <property type="term" value="P:endocytic recycling"/>
    <property type="evidence" value="ECO:0007669"/>
    <property type="project" value="InterPro"/>
</dbReference>
<accession>A0AAV5V8F7</accession>
<comment type="caution">
    <text evidence="6">The sequence shown here is derived from an EMBL/GenBank/DDBJ whole genome shotgun (WGS) entry which is preliminary data.</text>
</comment>
<comment type="similarity">
    <text evidence="2">Belongs to the VPS35L family.</text>
</comment>
<dbReference type="GO" id="GO:0005768">
    <property type="term" value="C:endosome"/>
    <property type="evidence" value="ECO:0007669"/>
    <property type="project" value="UniProtKB-SubCell"/>
</dbReference>
<reference evidence="6" key="1">
    <citation type="submission" date="2023-10" db="EMBL/GenBank/DDBJ databases">
        <title>Genome assembly of Pristionchus species.</title>
        <authorList>
            <person name="Yoshida K."/>
            <person name="Sommer R.J."/>
        </authorList>
    </citation>
    <scope>NUCLEOTIDE SEQUENCE</scope>
    <source>
        <strain evidence="6">RS5133</strain>
    </source>
</reference>
<dbReference type="AlphaFoldDB" id="A0AAV5V8F7"/>
<evidence type="ECO:0000256" key="4">
    <source>
        <dbReference type="ARBA" id="ARBA00022753"/>
    </source>
</evidence>
<dbReference type="EMBL" id="BTSY01000002">
    <property type="protein sequence ID" value="GMT14532.1"/>
    <property type="molecule type" value="Genomic_DNA"/>
</dbReference>
<comment type="subcellular location">
    <subcellularLocation>
        <location evidence="1">Endosome</location>
    </subcellularLocation>
</comment>
<dbReference type="PANTHER" id="PTHR13673">
    <property type="entry name" value="ESOPHAGEAL CANCER ASSOCIATED PROTEIN"/>
    <property type="match status" value="1"/>
</dbReference>
<evidence type="ECO:0000256" key="2">
    <source>
        <dbReference type="ARBA" id="ARBA00010704"/>
    </source>
</evidence>
<feature type="non-terminal residue" evidence="6">
    <location>
        <position position="1"/>
    </location>
</feature>
<keyword evidence="4" id="KW-0967">Endosome</keyword>
<evidence type="ECO:0000256" key="3">
    <source>
        <dbReference type="ARBA" id="ARBA00022448"/>
    </source>
</evidence>
<dbReference type="PANTHER" id="PTHR13673:SF0">
    <property type="entry name" value="VPS35 ENDOSOMAL PROTEIN-SORTING FACTOR-LIKE"/>
    <property type="match status" value="1"/>
</dbReference>
<evidence type="ECO:0000256" key="1">
    <source>
        <dbReference type="ARBA" id="ARBA00004177"/>
    </source>
</evidence>
<evidence type="ECO:0000313" key="6">
    <source>
        <dbReference type="EMBL" id="GMT14532.1"/>
    </source>
</evidence>
<evidence type="ECO:0000313" key="7">
    <source>
        <dbReference type="Proteomes" id="UP001432322"/>
    </source>
</evidence>
<keyword evidence="5" id="KW-0653">Protein transport</keyword>
<gene>
    <name evidence="6" type="ORF">PFISCL1PPCAC_5829</name>
</gene>
<keyword evidence="3" id="KW-0813">Transport</keyword>
<organism evidence="6 7">
    <name type="scientific">Pristionchus fissidentatus</name>
    <dbReference type="NCBI Taxonomy" id="1538716"/>
    <lineage>
        <taxon>Eukaryota</taxon>
        <taxon>Metazoa</taxon>
        <taxon>Ecdysozoa</taxon>
        <taxon>Nematoda</taxon>
        <taxon>Chromadorea</taxon>
        <taxon>Rhabditida</taxon>
        <taxon>Rhabditina</taxon>
        <taxon>Diplogasteromorpha</taxon>
        <taxon>Diplogasteroidea</taxon>
        <taxon>Neodiplogasteridae</taxon>
        <taxon>Pristionchus</taxon>
    </lineage>
</organism>
<keyword evidence="7" id="KW-1185">Reference proteome</keyword>
<dbReference type="GO" id="GO:0015031">
    <property type="term" value="P:protein transport"/>
    <property type="evidence" value="ECO:0007669"/>
    <property type="project" value="UniProtKB-KW"/>
</dbReference>
<dbReference type="InterPro" id="IPR029705">
    <property type="entry name" value="VPS35L"/>
</dbReference>
<name>A0AAV5V8F7_9BILA</name>
<protein>
    <submittedName>
        <fullName evidence="6">Uncharacterized protein</fullName>
    </submittedName>
</protein>
<dbReference type="Proteomes" id="UP001432322">
    <property type="component" value="Unassembled WGS sequence"/>
</dbReference>